<proteinExistence type="predicted"/>
<dbReference type="EMBL" id="VTPC01005147">
    <property type="protein sequence ID" value="KAF2896412.1"/>
    <property type="molecule type" value="Genomic_DNA"/>
</dbReference>
<gene>
    <name evidence="1" type="ORF">ILUMI_09778</name>
</gene>
<evidence type="ECO:0000313" key="2">
    <source>
        <dbReference type="Proteomes" id="UP000801492"/>
    </source>
</evidence>
<evidence type="ECO:0008006" key="3">
    <source>
        <dbReference type="Google" id="ProtNLM"/>
    </source>
</evidence>
<comment type="caution">
    <text evidence="1">The sequence shown here is derived from an EMBL/GenBank/DDBJ whole genome shotgun (WGS) entry which is preliminary data.</text>
</comment>
<evidence type="ECO:0000313" key="1">
    <source>
        <dbReference type="EMBL" id="KAF2896412.1"/>
    </source>
</evidence>
<dbReference type="Gene3D" id="3.30.420.10">
    <property type="entry name" value="Ribonuclease H-like superfamily/Ribonuclease H"/>
    <property type="match status" value="1"/>
</dbReference>
<dbReference type="GO" id="GO:0003676">
    <property type="term" value="F:nucleic acid binding"/>
    <property type="evidence" value="ECO:0007669"/>
    <property type="project" value="InterPro"/>
</dbReference>
<accession>A0A8K0GC42</accession>
<keyword evidence="2" id="KW-1185">Reference proteome</keyword>
<dbReference type="Proteomes" id="UP000801492">
    <property type="component" value="Unassembled WGS sequence"/>
</dbReference>
<dbReference type="OrthoDB" id="6744404at2759"/>
<dbReference type="AlphaFoldDB" id="A0A8K0GC42"/>
<reference evidence="1" key="1">
    <citation type="submission" date="2019-08" db="EMBL/GenBank/DDBJ databases">
        <title>The genome of the North American firefly Photinus pyralis.</title>
        <authorList>
            <consortium name="Photinus pyralis genome working group"/>
            <person name="Fallon T.R."/>
            <person name="Sander Lower S.E."/>
            <person name="Weng J.-K."/>
        </authorList>
    </citation>
    <scope>NUCLEOTIDE SEQUENCE</scope>
    <source>
        <strain evidence="1">TRF0915ILg1</strain>
        <tissue evidence="1">Whole body</tissue>
    </source>
</reference>
<dbReference type="InterPro" id="IPR036397">
    <property type="entry name" value="RNaseH_sf"/>
</dbReference>
<protein>
    <recommendedName>
        <fullName evidence="3">Histone-lysine N-methyltransferase SETMAR</fullName>
    </recommendedName>
</protein>
<name>A0A8K0GC42_IGNLU</name>
<sequence>MEENEYGDEKRNDFQSVRSARSLAMERDFVLTQDNARPHTARCVTAYLMDVDLEKLNGPACSPDKNPAEHLTNWLLPDPTSESHPGAAGSPGCNFRCEYNGGFNADPGESGHESRPKPQYSIALWLYMEQTTTALRPAKIQRLASMCISGTMKTTPTAAHEVFLGLPDFET</sequence>
<organism evidence="1 2">
    <name type="scientific">Ignelater luminosus</name>
    <name type="common">Cucubano</name>
    <name type="synonym">Pyrophorus luminosus</name>
    <dbReference type="NCBI Taxonomy" id="2038154"/>
    <lineage>
        <taxon>Eukaryota</taxon>
        <taxon>Metazoa</taxon>
        <taxon>Ecdysozoa</taxon>
        <taxon>Arthropoda</taxon>
        <taxon>Hexapoda</taxon>
        <taxon>Insecta</taxon>
        <taxon>Pterygota</taxon>
        <taxon>Neoptera</taxon>
        <taxon>Endopterygota</taxon>
        <taxon>Coleoptera</taxon>
        <taxon>Polyphaga</taxon>
        <taxon>Elateriformia</taxon>
        <taxon>Elateroidea</taxon>
        <taxon>Elateridae</taxon>
        <taxon>Agrypninae</taxon>
        <taxon>Pyrophorini</taxon>
        <taxon>Ignelater</taxon>
    </lineage>
</organism>